<dbReference type="GO" id="GO:0006780">
    <property type="term" value="P:uroporphyrinogen III biosynthetic process"/>
    <property type="evidence" value="ECO:0007669"/>
    <property type="project" value="InterPro"/>
</dbReference>
<dbReference type="OrthoDB" id="5595751at2759"/>
<dbReference type="GO" id="GO:0004852">
    <property type="term" value="F:uroporphyrinogen-III synthase activity"/>
    <property type="evidence" value="ECO:0007669"/>
    <property type="project" value="InterPro"/>
</dbReference>
<dbReference type="GO" id="GO:0005829">
    <property type="term" value="C:cytosol"/>
    <property type="evidence" value="ECO:0007669"/>
    <property type="project" value="TreeGrafter"/>
</dbReference>
<dbReference type="PANTHER" id="PTHR12390">
    <property type="entry name" value="UROPORPHYRINOGEN III SYNTHASE"/>
    <property type="match status" value="1"/>
</dbReference>
<keyword evidence="3" id="KW-1185">Reference proteome</keyword>
<evidence type="ECO:0000313" key="2">
    <source>
        <dbReference type="EMBL" id="GCE98128.1"/>
    </source>
</evidence>
<proteinExistence type="predicted"/>
<protein>
    <recommendedName>
        <fullName evidence="1">Tetrapyrrole biosynthesis uroporphyrinogen III synthase domain-containing protein</fullName>
    </recommendedName>
</protein>
<evidence type="ECO:0000313" key="3">
    <source>
        <dbReference type="Proteomes" id="UP000301737"/>
    </source>
</evidence>
<dbReference type="InterPro" id="IPR036108">
    <property type="entry name" value="4pyrrol_syn_uPrphyn_synt_sf"/>
</dbReference>
<dbReference type="GO" id="GO:0006782">
    <property type="term" value="P:protoporphyrinogen IX biosynthetic process"/>
    <property type="evidence" value="ECO:0007669"/>
    <property type="project" value="UniProtKB-UniPathway"/>
</dbReference>
<dbReference type="UniPathway" id="UPA00251">
    <property type="reaction ID" value="UER00320"/>
</dbReference>
<dbReference type="Proteomes" id="UP000301737">
    <property type="component" value="Unassembled WGS sequence"/>
</dbReference>
<evidence type="ECO:0000259" key="1">
    <source>
        <dbReference type="Pfam" id="PF02602"/>
    </source>
</evidence>
<dbReference type="EMBL" id="BIMX01000004">
    <property type="protein sequence ID" value="GCE98128.1"/>
    <property type="molecule type" value="Genomic_DNA"/>
</dbReference>
<dbReference type="AlphaFoldDB" id="A0A4C2E7Z2"/>
<dbReference type="InterPro" id="IPR039793">
    <property type="entry name" value="UROS/Hem4"/>
</dbReference>
<organism evidence="2 3">
    <name type="scientific">Zygosaccharomyces mellis</name>
    <dbReference type="NCBI Taxonomy" id="42258"/>
    <lineage>
        <taxon>Eukaryota</taxon>
        <taxon>Fungi</taxon>
        <taxon>Dikarya</taxon>
        <taxon>Ascomycota</taxon>
        <taxon>Saccharomycotina</taxon>
        <taxon>Saccharomycetes</taxon>
        <taxon>Saccharomycetales</taxon>
        <taxon>Saccharomycetaceae</taxon>
        <taxon>Zygosaccharomyces</taxon>
    </lineage>
</organism>
<dbReference type="PANTHER" id="PTHR12390:SF0">
    <property type="entry name" value="UROPORPHYRINOGEN-III SYNTHASE"/>
    <property type="match status" value="1"/>
</dbReference>
<feature type="domain" description="Tetrapyrrole biosynthesis uroporphyrinogen III synthase" evidence="1">
    <location>
        <begin position="31"/>
        <end position="253"/>
    </location>
</feature>
<dbReference type="Gene3D" id="3.40.50.10090">
    <property type="match status" value="2"/>
</dbReference>
<dbReference type="Pfam" id="PF02602">
    <property type="entry name" value="HEM4"/>
    <property type="match status" value="1"/>
</dbReference>
<accession>A0A4C2E7Z2</accession>
<dbReference type="SUPFAM" id="SSF69618">
    <property type="entry name" value="HemD-like"/>
    <property type="match status" value="1"/>
</dbReference>
<name>A0A4C2E7Z2_9SACH</name>
<reference evidence="2 3" key="1">
    <citation type="submission" date="2019-01" db="EMBL/GenBank/DDBJ databases">
        <title>Draft Genome Sequencing of Zygosaccharomyces mellis Ca-7.</title>
        <authorList>
            <person name="Shiwa Y."/>
            <person name="Kanesaki Y."/>
            <person name="Ishige T."/>
            <person name="Mura K."/>
            <person name="Hori T."/>
            <person name="Tamura T."/>
        </authorList>
    </citation>
    <scope>NUCLEOTIDE SEQUENCE [LARGE SCALE GENOMIC DNA]</scope>
    <source>
        <strain evidence="2 3">Ca-7</strain>
    </source>
</reference>
<dbReference type="InterPro" id="IPR003754">
    <property type="entry name" value="4pyrrol_synth_uPrphyn_synth"/>
</dbReference>
<sequence>MEPFSKSEGPLGYIMQRAILLKNKTAQQDKYELEFQSNGFEPIFIPLLSHTHVPHELLKLLKDDDYLEQLQDIIVTSQRTVECLYESVLPHLNVLARQAFQRKTVYAVGPSTKDFLERIGFEHVKGGADAGNGSILSDIISSEYHEQCKTSIPLLLVGEIRKDIIPKKLLNNGIQVREVVTYRTENLPDNLTRFRESVGKSSWVVFFSPQGTEEIIEFIKGDSNHKVASIGPTTKEFLQKKGLEPDVVSVKPDGWNLVNAILSS</sequence>
<dbReference type="CDD" id="cd06578">
    <property type="entry name" value="HemD"/>
    <property type="match status" value="1"/>
</dbReference>
<comment type="caution">
    <text evidence="2">The sequence shown here is derived from an EMBL/GenBank/DDBJ whole genome shotgun (WGS) entry which is preliminary data.</text>
</comment>
<gene>
    <name evidence="2" type="ORF">ZYGM_001696</name>
</gene>